<accession>A0A5N5WQ49</accession>
<protein>
    <submittedName>
        <fullName evidence="1">Uncharacterized protein</fullName>
    </submittedName>
</protein>
<name>A0A5N5WQ49_9EURO</name>
<dbReference type="EMBL" id="ML732303">
    <property type="protein sequence ID" value="KAB8070409.1"/>
    <property type="molecule type" value="Genomic_DNA"/>
</dbReference>
<proteinExistence type="predicted"/>
<organism evidence="1 2">
    <name type="scientific">Aspergillus leporis</name>
    <dbReference type="NCBI Taxonomy" id="41062"/>
    <lineage>
        <taxon>Eukaryota</taxon>
        <taxon>Fungi</taxon>
        <taxon>Dikarya</taxon>
        <taxon>Ascomycota</taxon>
        <taxon>Pezizomycotina</taxon>
        <taxon>Eurotiomycetes</taxon>
        <taxon>Eurotiomycetidae</taxon>
        <taxon>Eurotiales</taxon>
        <taxon>Aspergillaceae</taxon>
        <taxon>Aspergillus</taxon>
        <taxon>Aspergillus subgen. Circumdati</taxon>
    </lineage>
</organism>
<sequence>MLCHGANDDRTKFLAQQFIIILRPCAYDHIIPTSYYLSKYLPLSHLDPHHLTFINDMSNTPIVLPRPGDSEVQRSAAVNPSAV</sequence>
<evidence type="ECO:0000313" key="2">
    <source>
        <dbReference type="Proteomes" id="UP000326565"/>
    </source>
</evidence>
<dbReference type="OrthoDB" id="408373at2759"/>
<evidence type="ECO:0000313" key="1">
    <source>
        <dbReference type="EMBL" id="KAB8070409.1"/>
    </source>
</evidence>
<dbReference type="AlphaFoldDB" id="A0A5N5WQ49"/>
<gene>
    <name evidence="1" type="ORF">BDV29DRAFT_34082</name>
</gene>
<keyword evidence="2" id="KW-1185">Reference proteome</keyword>
<reference evidence="1 2" key="1">
    <citation type="submission" date="2019-04" db="EMBL/GenBank/DDBJ databases">
        <title>Friends and foes A comparative genomics study of 23 Aspergillus species from section Flavi.</title>
        <authorList>
            <consortium name="DOE Joint Genome Institute"/>
            <person name="Kjaerbolling I."/>
            <person name="Vesth T."/>
            <person name="Frisvad J.C."/>
            <person name="Nybo J.L."/>
            <person name="Theobald S."/>
            <person name="Kildgaard S."/>
            <person name="Isbrandt T."/>
            <person name="Kuo A."/>
            <person name="Sato A."/>
            <person name="Lyhne E.K."/>
            <person name="Kogle M.E."/>
            <person name="Wiebenga A."/>
            <person name="Kun R.S."/>
            <person name="Lubbers R.J."/>
            <person name="Makela M.R."/>
            <person name="Barry K."/>
            <person name="Chovatia M."/>
            <person name="Clum A."/>
            <person name="Daum C."/>
            <person name="Haridas S."/>
            <person name="He G."/>
            <person name="LaButti K."/>
            <person name="Lipzen A."/>
            <person name="Mondo S."/>
            <person name="Riley R."/>
            <person name="Salamov A."/>
            <person name="Simmons B.A."/>
            <person name="Magnuson J.K."/>
            <person name="Henrissat B."/>
            <person name="Mortensen U.H."/>
            <person name="Larsen T.O."/>
            <person name="Devries R.P."/>
            <person name="Grigoriev I.V."/>
            <person name="Machida M."/>
            <person name="Baker S.E."/>
            <person name="Andersen M.R."/>
        </authorList>
    </citation>
    <scope>NUCLEOTIDE SEQUENCE [LARGE SCALE GENOMIC DNA]</scope>
    <source>
        <strain evidence="1 2">CBS 151.66</strain>
    </source>
</reference>
<dbReference type="Proteomes" id="UP000326565">
    <property type="component" value="Unassembled WGS sequence"/>
</dbReference>